<evidence type="ECO:0000313" key="2">
    <source>
        <dbReference type="Proteomes" id="UP000295391"/>
    </source>
</evidence>
<dbReference type="Proteomes" id="UP000295391">
    <property type="component" value="Unassembled WGS sequence"/>
</dbReference>
<dbReference type="OrthoDB" id="9948768at2"/>
<accession>A0A4R6VJF6</accession>
<reference evidence="1 2" key="1">
    <citation type="submission" date="2019-03" db="EMBL/GenBank/DDBJ databases">
        <title>Genomic Encyclopedia of Type Strains, Phase III (KMG-III): the genomes of soil and plant-associated and newly described type strains.</title>
        <authorList>
            <person name="Whitman W."/>
        </authorList>
    </citation>
    <scope>NUCLEOTIDE SEQUENCE [LARGE SCALE GENOMIC DNA]</scope>
    <source>
        <strain evidence="1 2">CGMCC 1.7002</strain>
    </source>
</reference>
<dbReference type="AlphaFoldDB" id="A0A4R6VJF6"/>
<organism evidence="1 2">
    <name type="scientific">Maritalea mobilis</name>
    <dbReference type="NCBI Taxonomy" id="483324"/>
    <lineage>
        <taxon>Bacteria</taxon>
        <taxon>Pseudomonadati</taxon>
        <taxon>Pseudomonadota</taxon>
        <taxon>Alphaproteobacteria</taxon>
        <taxon>Hyphomicrobiales</taxon>
        <taxon>Devosiaceae</taxon>
        <taxon>Maritalea</taxon>
    </lineage>
</organism>
<sequence length="68" mass="7615">MTNFPKPNHGFFARWRKSSPSTETAINTAMVEKKPTASHHMDNPLPPRMQRDVGLMGGMFSTALGRRS</sequence>
<dbReference type="RefSeq" id="WP_133573538.1">
    <property type="nucleotide sequence ID" value="NZ_SNYR01000003.1"/>
</dbReference>
<name>A0A4R6VJF6_9HYPH</name>
<proteinExistence type="predicted"/>
<protein>
    <submittedName>
        <fullName evidence="1">Uncharacterized protein</fullName>
    </submittedName>
</protein>
<keyword evidence="2" id="KW-1185">Reference proteome</keyword>
<gene>
    <name evidence="1" type="ORF">ATL17_2956</name>
</gene>
<evidence type="ECO:0000313" key="1">
    <source>
        <dbReference type="EMBL" id="TDQ61852.1"/>
    </source>
</evidence>
<dbReference type="EMBL" id="SNYR01000003">
    <property type="protein sequence ID" value="TDQ61852.1"/>
    <property type="molecule type" value="Genomic_DNA"/>
</dbReference>
<comment type="caution">
    <text evidence="1">The sequence shown here is derived from an EMBL/GenBank/DDBJ whole genome shotgun (WGS) entry which is preliminary data.</text>
</comment>